<dbReference type="EMBL" id="LK931336">
    <property type="protein sequence ID" value="CDZ83331.1"/>
    <property type="molecule type" value="Genomic_DNA"/>
</dbReference>
<evidence type="ECO:0000313" key="4">
    <source>
        <dbReference type="EMBL" id="SQB39910.1"/>
    </source>
</evidence>
<dbReference type="Proteomes" id="UP000251584">
    <property type="component" value="Unassembled WGS sequence"/>
</dbReference>
<name>A0A078LDZ6_CITKO</name>
<dbReference type="EMBL" id="LR134204">
    <property type="protein sequence ID" value="VEB83851.1"/>
    <property type="molecule type" value="Genomic_DNA"/>
</dbReference>
<dbReference type="Proteomes" id="UP000270272">
    <property type="component" value="Chromosome"/>
</dbReference>
<organism evidence="1">
    <name type="scientific">Citrobacter koseri</name>
    <name type="common">Citrobacter diversus</name>
    <dbReference type="NCBI Taxonomy" id="545"/>
    <lineage>
        <taxon>Bacteria</taxon>
        <taxon>Pseudomonadati</taxon>
        <taxon>Pseudomonadota</taxon>
        <taxon>Gammaproteobacteria</taxon>
        <taxon>Enterobacterales</taxon>
        <taxon>Enterobacteriaceae</taxon>
        <taxon>Citrobacter</taxon>
    </lineage>
</organism>
<protein>
    <submittedName>
        <fullName evidence="1 4">Selenoprotein ydfZ</fullName>
    </submittedName>
    <submittedName>
        <fullName evidence="2">Selenium delivery protein YdfZ</fullName>
    </submittedName>
</protein>
<evidence type="ECO:0000313" key="5">
    <source>
        <dbReference type="EMBL" id="VEB83851.1"/>
    </source>
</evidence>
<evidence type="ECO:0000313" key="1">
    <source>
        <dbReference type="EMBL" id="CDZ83331.1"/>
    </source>
</evidence>
<dbReference type="Proteomes" id="UP000807555">
    <property type="component" value="Unassembled WGS sequence"/>
</dbReference>
<proteinExistence type="predicted"/>
<reference evidence="7" key="3">
    <citation type="submission" date="2018-10" db="EMBL/GenBank/DDBJ databases">
        <title>FDA dAtabase for Regulatory Grade micrObial Sequences (FDA-ARGOS): Supporting development and validation of Infectious Disease Dx tests.</title>
        <authorList>
            <person name="Goldberg B."/>
            <person name="Campos J."/>
            <person name="Tallon L."/>
            <person name="Sadzewicz L."/>
            <person name="Zhao X."/>
            <person name="Vavikolanu K."/>
            <person name="Mehta A."/>
            <person name="Aluvathingal J."/>
            <person name="Nadendla S."/>
            <person name="Geyer C."/>
            <person name="Nandy P."/>
            <person name="Yan Y."/>
            <person name="Sichtig H."/>
        </authorList>
    </citation>
    <scope>NUCLEOTIDE SEQUENCE [LARGE SCALE GENOMIC DNA]</scope>
    <source>
        <strain evidence="7">FDAARGOS_526</strain>
    </source>
</reference>
<dbReference type="Pfam" id="PF14001">
    <property type="entry name" value="YdfZ"/>
    <property type="match status" value="1"/>
</dbReference>
<gene>
    <name evidence="1" type="primary">ydfZ</name>
    <name evidence="1" type="ORF">BN1086_01445</name>
    <name evidence="3" type="ORF">EGS84_15265</name>
    <name evidence="2" type="ORF">I5687_03840</name>
    <name evidence="4" type="ORF">NCTC10786_04996</name>
    <name evidence="5" type="ORF">NCTC11075_00224</name>
</gene>
<dbReference type="PATRIC" id="fig|545.11.peg.4487"/>
<evidence type="ECO:0000313" key="7">
    <source>
        <dbReference type="Proteomes" id="UP000282299"/>
    </source>
</evidence>
<dbReference type="AlphaFoldDB" id="A0A078LDZ6"/>
<dbReference type="EMBL" id="RKIT01000002">
    <property type="protein sequence ID" value="RSC18195.1"/>
    <property type="molecule type" value="Genomic_DNA"/>
</dbReference>
<reference evidence="3" key="4">
    <citation type="submission" date="2018-10" db="EMBL/GenBank/DDBJ databases">
        <title>FDA dAtabase for Regulatory Grade micrObial Sequences (FDA-ARGOS): Supporting development and validation of Infectious Disease Dx tests.</title>
        <authorList>
            <person name="Campos J."/>
            <person name="Goldberg B."/>
            <person name="Tallon L.J."/>
            <person name="Sadzewicz L."/>
            <person name="Zhao X."/>
            <person name="Vavikolanu K."/>
            <person name="Mehta A."/>
            <person name="Aluvathingal J."/>
            <person name="Nadendla S."/>
            <person name="Geyer C."/>
            <person name="Nandy P."/>
            <person name="Yan Y."/>
            <person name="Sichtig H."/>
        </authorList>
    </citation>
    <scope>NUCLEOTIDE SEQUENCE</scope>
    <source>
        <strain evidence="3">FDAARGOS_526</strain>
    </source>
</reference>
<reference evidence="2" key="6">
    <citation type="submission" date="2020-11" db="EMBL/GenBank/DDBJ databases">
        <title>Enhanced detection system for hospital associated transmission using whole genome sequencing surveillance.</title>
        <authorList>
            <person name="Harrison L.H."/>
            <person name="Van Tyne D."/>
            <person name="Marsh J.W."/>
            <person name="Griffith M.P."/>
            <person name="Snyder D.J."/>
            <person name="Cooper V.S."/>
            <person name="Mustapha M."/>
        </authorList>
    </citation>
    <scope>NUCLEOTIDE SEQUENCE</scope>
    <source>
        <strain evidence="2">CB00014</strain>
    </source>
</reference>
<dbReference type="RefSeq" id="WP_024130312.1">
    <property type="nucleotide sequence ID" value="NZ_ABTEQQ020000001.1"/>
</dbReference>
<dbReference type="EMBL" id="JADVNV010000001">
    <property type="protein sequence ID" value="MBJ9867080.1"/>
    <property type="molecule type" value="Genomic_DNA"/>
</dbReference>
<evidence type="ECO:0000313" key="3">
    <source>
        <dbReference type="EMBL" id="RSC18195.1"/>
    </source>
</evidence>
<dbReference type="GeneID" id="45135498"/>
<reference evidence="1" key="1">
    <citation type="submission" date="2014-06" db="EMBL/GenBank/DDBJ databases">
        <authorList>
            <person name="Urmite Genomes Urmite Genomes"/>
        </authorList>
    </citation>
    <scope>NUCLEOTIDE SEQUENCE</scope>
</reference>
<dbReference type="InterPro" id="IPR017704">
    <property type="entry name" value="Se-bd_putative_YdfZ"/>
</dbReference>
<evidence type="ECO:0000313" key="6">
    <source>
        <dbReference type="Proteomes" id="UP000270272"/>
    </source>
</evidence>
<accession>A0A078LDZ6</accession>
<evidence type="ECO:0000313" key="2">
    <source>
        <dbReference type="EMBL" id="MBJ9867080.1"/>
    </source>
</evidence>
<reference evidence="4" key="2">
    <citation type="submission" date="2018-06" db="EMBL/GenBank/DDBJ databases">
        <authorList>
            <consortium name="Pathogen Informatics"/>
            <person name="Doyle S."/>
        </authorList>
    </citation>
    <scope>NUCLEOTIDE SEQUENCE [LARGE SCALE GENOMIC DNA]</scope>
    <source>
        <strain evidence="4">NCTC10786</strain>
    </source>
</reference>
<reference evidence="5 6" key="5">
    <citation type="submission" date="2018-12" db="EMBL/GenBank/DDBJ databases">
        <authorList>
            <consortium name="Pathogen Informatics"/>
        </authorList>
    </citation>
    <scope>NUCLEOTIDE SEQUENCE [LARGE SCALE GENOMIC DNA]</scope>
    <source>
        <strain evidence="5 6">NCTC11075</strain>
    </source>
</reference>
<dbReference type="EMBL" id="UAVY01000008">
    <property type="protein sequence ID" value="SQB39910.1"/>
    <property type="molecule type" value="Genomic_DNA"/>
</dbReference>
<sequence length="67" mass="7385">MITYDRNHNPITNGSRVMINGTGRTGKIVAIHSNGLTPAQLRRNKTVEVEGCEGQFEPVELIRLGSH</sequence>
<dbReference type="NCBIfam" id="TIGR03318">
    <property type="entry name" value="YdfZ_fam"/>
    <property type="match status" value="1"/>
</dbReference>
<dbReference type="Proteomes" id="UP000282299">
    <property type="component" value="Unassembled WGS sequence"/>
</dbReference>